<dbReference type="EMBL" id="CP020563">
    <property type="protein sequence ID" value="ARF71726.1"/>
    <property type="molecule type" value="Genomic_DNA"/>
</dbReference>
<accession>A0ABC8BMZ4</accession>
<sequence length="411" mass="43054">MSAAPGPLVLIEPYAHRGGGHHQRTLAALAAVRPGSLVIAPGGLSEDLAPLVRSGARVAAGPAGPAARTLLAVARTAGRVAAVGQRVFASRSWPQAVRRSPHQVTLLARCLTEAACLRTARRLAPRASSMVILSASEALHGAAALLGGAPHLRFVHEAVTTEDRPVRWLGRLARKGEKRVIALYPTAAVRDQVGPGLPHLPGEVRAFAVDDGRPLTDAERDGARSAFTIPADAKAVCVVGGWWPYKDIPTVDSALARLTAPLHVLVCGTPLDDAVLTRWHQLPNVHLHTVPGPVGDQVLRLVYAAADAALVARKSGVGKESGLVMDAVRLGVPLIVSTHDPELTARLAGEPWTRLFAAGDPDALAKALDQLTEDVPARPGPSARGALDMSSAADQAAFLTDTYARLTKESR</sequence>
<gene>
    <name evidence="1" type="ORF">B7C62_05255</name>
</gene>
<dbReference type="Pfam" id="PF13692">
    <property type="entry name" value="Glyco_trans_1_4"/>
    <property type="match status" value="1"/>
</dbReference>
<protein>
    <recommendedName>
        <fullName evidence="3">Glycosyltransferase</fullName>
    </recommendedName>
</protein>
<name>A0ABC8BMZ4_9ACTN</name>
<dbReference type="AlphaFoldDB" id="A0ABC8BMZ4"/>
<dbReference type="Gene3D" id="3.40.50.2000">
    <property type="entry name" value="Glycogen Phosphorylase B"/>
    <property type="match status" value="1"/>
</dbReference>
<dbReference type="KEGG" id="kab:B7C62_05255"/>
<evidence type="ECO:0008006" key="3">
    <source>
        <dbReference type="Google" id="ProtNLM"/>
    </source>
</evidence>
<evidence type="ECO:0000313" key="2">
    <source>
        <dbReference type="Proteomes" id="UP000192251"/>
    </source>
</evidence>
<keyword evidence="2" id="KW-1185">Reference proteome</keyword>
<evidence type="ECO:0000313" key="1">
    <source>
        <dbReference type="EMBL" id="ARF71726.1"/>
    </source>
</evidence>
<dbReference type="RefSeq" id="WP_084745103.1">
    <property type="nucleotide sequence ID" value="NZ_CP020563.1"/>
</dbReference>
<dbReference type="Proteomes" id="UP000192251">
    <property type="component" value="Chromosome"/>
</dbReference>
<organism evidence="1 2">
    <name type="scientific">Kitasatospora albolonga</name>
    <dbReference type="NCBI Taxonomy" id="68173"/>
    <lineage>
        <taxon>Bacteria</taxon>
        <taxon>Bacillati</taxon>
        <taxon>Actinomycetota</taxon>
        <taxon>Actinomycetes</taxon>
        <taxon>Kitasatosporales</taxon>
        <taxon>Streptomycetaceae</taxon>
        <taxon>Kitasatospora</taxon>
    </lineage>
</organism>
<proteinExistence type="predicted"/>
<reference evidence="1 2" key="1">
    <citation type="submission" date="2017-04" db="EMBL/GenBank/DDBJ databases">
        <title>The complete genome sequence of Streptomyces albolongus YIM 101047, the producer of novel bafilomycins and novel odoriferous sesquiterpenoids.</title>
        <authorList>
            <person name="Yin M."/>
            <person name="Jiang Y."/>
        </authorList>
    </citation>
    <scope>NUCLEOTIDE SEQUENCE [LARGE SCALE GENOMIC DNA]</scope>
    <source>
        <strain evidence="1 2">YIM 101047</strain>
    </source>
</reference>
<dbReference type="SUPFAM" id="SSF53756">
    <property type="entry name" value="UDP-Glycosyltransferase/glycogen phosphorylase"/>
    <property type="match status" value="1"/>
</dbReference>